<dbReference type="InterPro" id="IPR001251">
    <property type="entry name" value="CRAL-TRIO_dom"/>
</dbReference>
<dbReference type="RefSeq" id="XP_043041190.1">
    <property type="nucleotide sequence ID" value="XM_043188039.1"/>
</dbReference>
<evidence type="ECO:0000256" key="2">
    <source>
        <dbReference type="ARBA" id="ARBA00022553"/>
    </source>
</evidence>
<dbReference type="InterPro" id="IPR023152">
    <property type="entry name" value="RasGAP_CS"/>
</dbReference>
<name>A0A9P7VWF4_9AGAR</name>
<protein>
    <recommendedName>
        <fullName evidence="4">Ras-GAP domain-containing protein</fullName>
    </recommendedName>
</protein>
<dbReference type="SUPFAM" id="SSF48350">
    <property type="entry name" value="GTPase activation domain, GAP"/>
    <property type="match status" value="1"/>
</dbReference>
<dbReference type="GeneID" id="66110336"/>
<keyword evidence="2" id="KW-0597">Phosphoprotein</keyword>
<dbReference type="EMBL" id="MU250531">
    <property type="protein sequence ID" value="KAG7447690.1"/>
    <property type="molecule type" value="Genomic_DNA"/>
</dbReference>
<evidence type="ECO:0000256" key="3">
    <source>
        <dbReference type="SAM" id="MobiDB-lite"/>
    </source>
</evidence>
<feature type="region of interest" description="Disordered" evidence="3">
    <location>
        <begin position="131"/>
        <end position="152"/>
    </location>
</feature>
<dbReference type="Pfam" id="PF13716">
    <property type="entry name" value="CRAL_TRIO_2"/>
    <property type="match status" value="1"/>
</dbReference>
<dbReference type="PANTHER" id="PTHR10194:SF142">
    <property type="entry name" value="NEUROFIBROMIN"/>
    <property type="match status" value="1"/>
</dbReference>
<dbReference type="InterPro" id="IPR008936">
    <property type="entry name" value="Rho_GTPase_activation_prot"/>
</dbReference>
<dbReference type="GO" id="GO:0005096">
    <property type="term" value="F:GTPase activator activity"/>
    <property type="evidence" value="ECO:0007669"/>
    <property type="project" value="UniProtKB-KW"/>
</dbReference>
<gene>
    <name evidence="5" type="ORF">BT62DRAFT_947816</name>
</gene>
<sequence length="2671" mass="298990">MAPSRRPSAAGMIASSASVASTSRVHRSQDSHYGGSQHPRNEQQKKIVQVLTQRLRLLLPVRSGKSLHQLESDGATRQAVNALVRLSQDSWETISLAMSEMLDELLKPDLNIPVLQSQLFIMKALAAGVSSRPHNTPRSGSQASHRAPGYAPESPVPSFASRWTASVSSPLEQPPMEDNCARYLLILMVSFLRQSAQTDPPLMMDWIPSADITFRDYELASSAFSPEGTDSPTDYAHTFSHDLKPRTSSTSVKSGKMSITSLTSTRTGVVTQRTPMSAVNSFHTLNGLIEKYTGRIIFHISASNWNVVFDRLRTKIRQLSQNEGEFDTIDIQLLSHSLLDRTRLVQGLNELSSLLVNMTHEMHAAFANPLRLAIWNWIRNCPAEFNDVSKGRLKMDSVPERVFDYLYPRVKSGSERTMWPALIAILFLTPDRLSHDVFPGRGQKSDKFLEDIRRQISTPARLRELGLVCALDICRAAMYIDPRENEEVPLRLLAYDIIHEIKSDLFHNTTTKPFWDPQHESLDISLYADVLVFIFRFLSEEESLPLFKECVEPEKSEAVKICVVRACKTLYEESSIFIWQRSLKNLEPIIARRYLNILKTTCVHRSEVDQFGIMKRPAGRPKAKRTHELSPLPDREMLILAILSLWRLSPDFGFKYLSEEEIDSWTTAVARLWNAQIDHSVKASLGTSSRKLTEHVFVYLPTDPNVPKMTAWLTYALPNTLVAIVKNLLDARIDVEAQRLWISMALDLLGLYVAKVDEDHVRQIQLTEKRVPAFILAEIAFLVSLTSSDNNVSFQAAKGLRLISYAERQPGAPANPLINDEDRPKRHPVYEQLGDPNVLIHSRVGHQKRIRKLLRLIPYAPSVHIAVWTECYWRWIALNEMLRSGEDATIKSSEFLGAATDHRSHWNNLTLFIAALGGACVEEAPGADLLSEVIPHQCLPDQFRRAQDASSLAHIFVNDLTVMLLDDDLEVRNTARDALGAELSPRLYIKLLKFLEDVIRDIMNNSFDGHLQFENFRLLEEQGIAILKLMVESSQDRMDDVINLDITTTLQELAACLDRHNGSDAHRIKIKFCTLCDSVNDRTEALTLRKDNNARRSILSMVSSWIQTTGDVMSRTELNMACLRTVVKLLDRLEFKPADPSASGDDGSHFVTREFIKYSDVLLSGLEVCQIDVPTSDSVSDVGSIQKRMRASHREAELRELVITGLSHLVRANTETGFKQCLPLAYCEDNRKRAIFAHVFARVIGQGAKFEATEPAETIDRYKRLCDLVTDPNMVLAQAICDTCPASEIDNMITVLLNLFNTRASLMALLKVMVTREVSQTENVAALFRSNSIGNRFLAAFARIQGHQYLRSLIEPMVVSINNLPEGTGYELDPSKAGSQDPHQNQQNVQFLTKQFLELICDSRPVLPPMFREVCEHIANTAVNRWNDVSLKTTSIGAFLFLRFISPAVVAPETIGIQLPNDSSRRGLMIIAKIIQNLANNILFGKEAYMTRLNDFLTEHIFFITRFLTVILQGHTAQDDKDEWAGEYIYDDTDVIVLHRFFEKHADKIGKELLSISKPSMDGDSTGVAGKRAWDGLCTLLVDLGSPIEAPRLSLQASDHHREYCNLMFRYADKPTTKVRELFTAVRRSGDDRTLFVLRLAKLDVETLDVELLMLHIFQTSSEAVAFDVIVDCTGFSAKSELPLRWVKYCIELIPSDIKMRFAACYMLNVNRLAQRYLKRVQNFVAGSQLFSSVSTATSVEELSQLVPGIEVSDLGYPGEYPELEAEGYVTFENVFLLPSARRQRAVLSVGSSHIRIIALTPGPSHTTQATDIIPMAEVSDSYITASRENHEFIIRRNRNAPTIYLSSDSHDEIVKSIRSAKGRLTETHSPLGDRFSRFSNVPATLLHVGMLSVDLNDEEVRTAAYDLLGAVCTYLGYDKSPIVASKAGFIPGDPSYFVFQLSERIAEFAPRLTLDFISEVSATMTMDARSGSLVGQSIACLYYLSPWIKNLPHFSNPTSNLHERSGARLRDCIRGLVDIALTYPELTSAMQWHVWAEVGKLDSQTVELVLDELVRSAVDAGAGTTRCETHAHIIASLSSISVRGKLFAKLRKAIIKAAPRHTKSLVDNQNWNEVATLSRICLIAGYQSKQPSHNQLYIPEIVHITMMIAGVGSIIVRKAMYGIAMNLLQSMYIARSEDSADPLPELNQLLNEFSEPGTLELFGLHRATSTSEYTSYDTTQDAMLIDNYERLAGLLVRILEASAGSKGLLNVWRARWMSLVTSSAFQYSSMIQMRAFTVLGVLATSNIDDDFFYQSLVAFSAALTVVEETDTVPAVGILRALAKLVPGLQNDTRFLAHLFWMGVAFLQSGYRDFFPEAARLVQVTLEVMDKREVFRNEPISSYLLNAREQLEDYACVLDQHLGLSFDSNFSFTLAAIIFKGLRESRTKDPAEAVLRTLIRVTVRWSCLEPLTNGSAGSLHPDVLGYFLALLPLSTSSTEYRRLLKDCQVDDTWLPEAGATSFDDEKSLPRPSSMFLGIQDDSTLALFVISFISAMLRSAHGHDAENEMLYSILSDVASVFPEVVSMAYEKLNINHIFANSSNEHIIRYVSDIIRVALQDNKRWNAQGGASVNMPGATEEVSSSTQCLNALEELGMPGLAESFKFVAPGEGLSSIVPYLVQIVNSIAQPVGE</sequence>
<dbReference type="Gene3D" id="3.40.525.10">
    <property type="entry name" value="CRAL-TRIO lipid binding domain"/>
    <property type="match status" value="1"/>
</dbReference>
<dbReference type="InterPro" id="IPR001936">
    <property type="entry name" value="RasGAP_dom"/>
</dbReference>
<dbReference type="Proteomes" id="UP000812287">
    <property type="component" value="Unassembled WGS sequence"/>
</dbReference>
<feature type="compositionally biased region" description="Polar residues" evidence="3">
    <location>
        <begin position="132"/>
        <end position="144"/>
    </location>
</feature>
<dbReference type="Gene3D" id="2.30.29.30">
    <property type="entry name" value="Pleckstrin-homology domain (PH domain)/Phosphotyrosine-binding domain (PTB)"/>
    <property type="match status" value="1"/>
</dbReference>
<evidence type="ECO:0000313" key="5">
    <source>
        <dbReference type="EMBL" id="KAG7447690.1"/>
    </source>
</evidence>
<dbReference type="PANTHER" id="PTHR10194">
    <property type="entry name" value="RAS GTPASE-ACTIVATING PROTEINS"/>
    <property type="match status" value="1"/>
</dbReference>
<feature type="region of interest" description="Disordered" evidence="3">
    <location>
        <begin position="1"/>
        <end position="43"/>
    </location>
</feature>
<dbReference type="PROSITE" id="PS00509">
    <property type="entry name" value="RAS_GTPASE_ACTIV_1"/>
    <property type="match status" value="1"/>
</dbReference>
<feature type="region of interest" description="Disordered" evidence="3">
    <location>
        <begin position="238"/>
        <end position="257"/>
    </location>
</feature>
<evidence type="ECO:0000259" key="4">
    <source>
        <dbReference type="PROSITE" id="PS50018"/>
    </source>
</evidence>
<proteinExistence type="predicted"/>
<reference evidence="5" key="1">
    <citation type="submission" date="2020-11" db="EMBL/GenBank/DDBJ databases">
        <title>Adaptations for nitrogen fixation in a non-lichenized fungal sporocarp promotes dispersal by wood-feeding termites.</title>
        <authorList>
            <consortium name="DOE Joint Genome Institute"/>
            <person name="Koch R.A."/>
            <person name="Yoon G."/>
            <person name="Arayal U."/>
            <person name="Lail K."/>
            <person name="Amirebrahimi M."/>
            <person name="Labutti K."/>
            <person name="Lipzen A."/>
            <person name="Riley R."/>
            <person name="Barry K."/>
            <person name="Henrissat B."/>
            <person name="Grigoriev I.V."/>
            <person name="Herr J.R."/>
            <person name="Aime M.C."/>
        </authorList>
    </citation>
    <scope>NUCLEOTIDE SEQUENCE</scope>
    <source>
        <strain evidence="5">MCA 3950</strain>
    </source>
</reference>
<keyword evidence="6" id="KW-1185">Reference proteome</keyword>
<dbReference type="Gene3D" id="1.10.506.10">
    <property type="entry name" value="GTPase Activation - p120gap, domain 1"/>
    <property type="match status" value="2"/>
</dbReference>
<feature type="compositionally biased region" description="Polar residues" evidence="3">
    <location>
        <begin position="246"/>
        <end position="257"/>
    </location>
</feature>
<feature type="domain" description="Ras-GAP" evidence="4">
    <location>
        <begin position="1288"/>
        <end position="1480"/>
    </location>
</feature>
<comment type="caution">
    <text evidence="5">The sequence shown here is derived from an EMBL/GenBank/DDBJ whole genome shotgun (WGS) entry which is preliminary data.</text>
</comment>
<dbReference type="PROSITE" id="PS50018">
    <property type="entry name" value="RAS_GTPASE_ACTIV_2"/>
    <property type="match status" value="1"/>
</dbReference>
<keyword evidence="1" id="KW-0343">GTPase activation</keyword>
<dbReference type="InterPro" id="IPR016024">
    <property type="entry name" value="ARM-type_fold"/>
</dbReference>
<feature type="compositionally biased region" description="Low complexity" evidence="3">
    <location>
        <begin position="14"/>
        <end position="23"/>
    </location>
</feature>
<organism evidence="5 6">
    <name type="scientific">Guyanagaster necrorhizus</name>
    <dbReference type="NCBI Taxonomy" id="856835"/>
    <lineage>
        <taxon>Eukaryota</taxon>
        <taxon>Fungi</taxon>
        <taxon>Dikarya</taxon>
        <taxon>Basidiomycota</taxon>
        <taxon>Agaricomycotina</taxon>
        <taxon>Agaricomycetes</taxon>
        <taxon>Agaricomycetidae</taxon>
        <taxon>Agaricales</taxon>
        <taxon>Marasmiineae</taxon>
        <taxon>Physalacriaceae</taxon>
        <taxon>Guyanagaster</taxon>
    </lineage>
</organism>
<accession>A0A9P7VWF4</accession>
<dbReference type="SMART" id="SM00323">
    <property type="entry name" value="RasGAP"/>
    <property type="match status" value="1"/>
</dbReference>
<evidence type="ECO:0000313" key="6">
    <source>
        <dbReference type="Proteomes" id="UP000812287"/>
    </source>
</evidence>
<dbReference type="SUPFAM" id="SSF48371">
    <property type="entry name" value="ARM repeat"/>
    <property type="match status" value="2"/>
</dbReference>
<dbReference type="OrthoDB" id="28245at2759"/>
<evidence type="ECO:0000256" key="1">
    <source>
        <dbReference type="ARBA" id="ARBA00022468"/>
    </source>
</evidence>
<dbReference type="Pfam" id="PF00616">
    <property type="entry name" value="RasGAP"/>
    <property type="match status" value="2"/>
</dbReference>
<dbReference type="InterPro" id="IPR036865">
    <property type="entry name" value="CRAL-TRIO_dom_sf"/>
</dbReference>
<dbReference type="InterPro" id="IPR011993">
    <property type="entry name" value="PH-like_dom_sf"/>
</dbReference>
<dbReference type="InterPro" id="IPR039360">
    <property type="entry name" value="Ras_GTPase"/>
</dbReference>